<evidence type="ECO:0000256" key="5">
    <source>
        <dbReference type="SAM" id="Phobius"/>
    </source>
</evidence>
<feature type="transmembrane region" description="Helical" evidence="5">
    <location>
        <begin position="262"/>
        <end position="283"/>
    </location>
</feature>
<sequence>MPVMRLMRARLVRVCLMVLMVLGGIVAGAVRADDTPPTPTTAGSTITVPSKGDDTFGATVNSGEIASGSSAAAAKFTDLFSAVISAAVTASQSLKGESDKFAAGLGVITLVLAFVRYSATRDPVSAWVSVFEELAMLGIFASLYVGYQSFAPGFYNWFQKLADMIQSGAGKGVVASMGAAGGAALEAVMTAYKGTHWYEYIALTVALVPLLLAYIVLVLTSVVFAFMNNLGLIQAAVGIVMGQIAIALGFSSYTRGYFKTWLDYMVSAGMYCVISAILSRLVTGSLTSAITAATASGLSTAQGATYVLDLSLFIFLLSFEIPKMAGMFGGGANASGALFGKVARVASGGVL</sequence>
<keyword evidence="3 5" id="KW-1133">Transmembrane helix</keyword>
<accession>A0ABX5KSK0</accession>
<evidence type="ECO:0000256" key="6">
    <source>
        <dbReference type="SAM" id="SignalP"/>
    </source>
</evidence>
<keyword evidence="4 5" id="KW-0472">Membrane</keyword>
<dbReference type="Proteomes" id="UP000245712">
    <property type="component" value="Unassembled WGS sequence"/>
</dbReference>
<evidence type="ECO:0000313" key="8">
    <source>
        <dbReference type="Proteomes" id="UP000245712"/>
    </source>
</evidence>
<feature type="transmembrane region" description="Helical" evidence="5">
    <location>
        <begin position="303"/>
        <end position="319"/>
    </location>
</feature>
<protein>
    <submittedName>
        <fullName evidence="7">TrbL/VirB6 plasmid conjugal transfer protein</fullName>
    </submittedName>
</protein>
<keyword evidence="6" id="KW-0732">Signal</keyword>
<name>A0ABX5KSK0_9BURK</name>
<feature type="transmembrane region" description="Helical" evidence="5">
    <location>
        <begin position="167"/>
        <end position="188"/>
    </location>
</feature>
<feature type="transmembrane region" description="Helical" evidence="5">
    <location>
        <begin position="200"/>
        <end position="226"/>
    </location>
</feature>
<feature type="signal peptide" evidence="6">
    <location>
        <begin position="1"/>
        <end position="32"/>
    </location>
</feature>
<feature type="transmembrane region" description="Helical" evidence="5">
    <location>
        <begin position="232"/>
        <end position="250"/>
    </location>
</feature>
<dbReference type="EMBL" id="QEOB01000003">
    <property type="protein sequence ID" value="PVX85749.1"/>
    <property type="molecule type" value="Genomic_DNA"/>
</dbReference>
<feature type="transmembrane region" description="Helical" evidence="5">
    <location>
        <begin position="126"/>
        <end position="147"/>
    </location>
</feature>
<evidence type="ECO:0000256" key="1">
    <source>
        <dbReference type="ARBA" id="ARBA00004141"/>
    </source>
</evidence>
<feature type="chain" id="PRO_5045501364" evidence="6">
    <location>
        <begin position="33"/>
        <end position="351"/>
    </location>
</feature>
<keyword evidence="8" id="KW-1185">Reference proteome</keyword>
<organism evidence="7 8">
    <name type="scientific">Paraburkholderia unamae</name>
    <dbReference type="NCBI Taxonomy" id="219649"/>
    <lineage>
        <taxon>Bacteria</taxon>
        <taxon>Pseudomonadati</taxon>
        <taxon>Pseudomonadota</taxon>
        <taxon>Betaproteobacteria</taxon>
        <taxon>Burkholderiales</taxon>
        <taxon>Burkholderiaceae</taxon>
        <taxon>Paraburkholderia</taxon>
    </lineage>
</organism>
<comment type="subcellular location">
    <subcellularLocation>
        <location evidence="1">Membrane</location>
        <topology evidence="1">Multi-pass membrane protein</topology>
    </subcellularLocation>
</comment>
<dbReference type="InterPro" id="IPR007688">
    <property type="entry name" value="Conjugal_tfr_TrbL/VirB6"/>
</dbReference>
<feature type="transmembrane region" description="Helical" evidence="5">
    <location>
        <begin position="101"/>
        <end position="119"/>
    </location>
</feature>
<dbReference type="Pfam" id="PF04610">
    <property type="entry name" value="TrbL"/>
    <property type="match status" value="1"/>
</dbReference>
<evidence type="ECO:0000256" key="4">
    <source>
        <dbReference type="ARBA" id="ARBA00023136"/>
    </source>
</evidence>
<evidence type="ECO:0000313" key="7">
    <source>
        <dbReference type="EMBL" id="PVX85749.1"/>
    </source>
</evidence>
<gene>
    <name evidence="7" type="ORF">C7402_103327</name>
</gene>
<evidence type="ECO:0000256" key="3">
    <source>
        <dbReference type="ARBA" id="ARBA00022989"/>
    </source>
</evidence>
<proteinExistence type="predicted"/>
<evidence type="ECO:0000256" key="2">
    <source>
        <dbReference type="ARBA" id="ARBA00022692"/>
    </source>
</evidence>
<keyword evidence="2 5" id="KW-0812">Transmembrane</keyword>
<reference evidence="7 8" key="1">
    <citation type="submission" date="2018-05" db="EMBL/GenBank/DDBJ databases">
        <title>Genomic Encyclopedia of Type Strains, Phase IV (KMG-V): Genome sequencing to study the core and pangenomes of soil and plant-associated prokaryotes.</title>
        <authorList>
            <person name="Whitman W."/>
        </authorList>
    </citation>
    <scope>NUCLEOTIDE SEQUENCE [LARGE SCALE GENOMIC DNA]</scope>
    <source>
        <strain evidence="7 8">SCZa-39</strain>
    </source>
</reference>
<comment type="caution">
    <text evidence="7">The sequence shown here is derived from an EMBL/GenBank/DDBJ whole genome shotgun (WGS) entry which is preliminary data.</text>
</comment>